<accession>A0ABN0X3Y6</accession>
<dbReference type="InterPro" id="IPR008979">
    <property type="entry name" value="Galactose-bd-like_sf"/>
</dbReference>
<keyword evidence="4" id="KW-1185">Reference proteome</keyword>
<organism evidence="3 4">
    <name type="scientific">Streptomyces blastmyceticus</name>
    <dbReference type="NCBI Taxonomy" id="68180"/>
    <lineage>
        <taxon>Bacteria</taxon>
        <taxon>Bacillati</taxon>
        <taxon>Actinomycetota</taxon>
        <taxon>Actinomycetes</taxon>
        <taxon>Kitasatosporales</taxon>
        <taxon>Streptomycetaceae</taxon>
        <taxon>Streptomyces</taxon>
    </lineage>
</organism>
<sequence length="588" mass="64412">MKAVKFTVDVDVQVPVADGTHLATNVWRPEADEGRAFPTLLVRLPYGKDNVSLYGGAAFPNIFTLLEAGYAVAVQDCRGTYRSEGIFTPHLDDASDGADTVRWLTAQPWCNGAVGSYGASYVGFDQWQTASTGVEGLKAIAPAQSTADFYRAPWYSPGGALSLECGFSWAALMSVAHADRELAAGRGTAEDLAAAAELMTRIPAALEATPLVDQPIIRKQLPWFITDVCGHPSRDQYWRDLAAIERVEEITTPALILGGWYDLFIGETVNAYTEMRKHGGSQEAREGQLLIIGPWAHSPAADLGAFPDRSFGAGASMQMAEVTQSHLRFFDRWLKGSETALDDQTPVRIFVMGRDEWRSEQEWPLPDTRYTDFYLGGGGRANTSGGDGVLSQMAPETSAQETYLYDPRRPVPTTGGNIMALSPEVYAGPADQSQVEKREDVLCFTTPVLEHEVEATGHVSLTLFVSSSAIDTDFTGKLVDVHPDGRAINLCEGIQRARYRKSLAEPEFMQPGEIYELTLDLCVTSNVFLPGHRIRLEVSSSNFPRYDRNSNTGGTIAEERLQDMVPALNHIHHGPSHPSRLTLPLIER</sequence>
<gene>
    <name evidence="3" type="ORF">GCM10010319_34640</name>
</gene>
<dbReference type="InterPro" id="IPR050585">
    <property type="entry name" value="Xaa-Pro_dipeptidyl-ppase/CocE"/>
</dbReference>
<evidence type="ECO:0000313" key="3">
    <source>
        <dbReference type="EMBL" id="GAA0354530.1"/>
    </source>
</evidence>
<dbReference type="InterPro" id="IPR000383">
    <property type="entry name" value="Xaa-Pro-like_dom"/>
</dbReference>
<dbReference type="SUPFAM" id="SSF53474">
    <property type="entry name" value="alpha/beta-Hydrolases"/>
    <property type="match status" value="1"/>
</dbReference>
<evidence type="ECO:0000313" key="4">
    <source>
        <dbReference type="Proteomes" id="UP001500063"/>
    </source>
</evidence>
<protein>
    <submittedName>
        <fullName evidence="3">CocE/NonD family hydrolase</fullName>
    </submittedName>
</protein>
<comment type="caution">
    <text evidence="3">The sequence shown here is derived from an EMBL/GenBank/DDBJ whole genome shotgun (WGS) entry which is preliminary data.</text>
</comment>
<dbReference type="Gene3D" id="1.10.3020.10">
    <property type="entry name" value="alpha-amino acid ester hydrolase ( Helical cap domain)"/>
    <property type="match status" value="1"/>
</dbReference>
<dbReference type="Gene3D" id="2.60.120.260">
    <property type="entry name" value="Galactose-binding domain-like"/>
    <property type="match status" value="1"/>
</dbReference>
<dbReference type="SMART" id="SM00939">
    <property type="entry name" value="PepX_C"/>
    <property type="match status" value="1"/>
</dbReference>
<dbReference type="InterPro" id="IPR029058">
    <property type="entry name" value="AB_hydrolase_fold"/>
</dbReference>
<dbReference type="PANTHER" id="PTHR43056:SF10">
    <property type="entry name" value="COCE_NOND FAMILY, PUTATIVE (AFU_ORTHOLOGUE AFUA_7G00600)-RELATED"/>
    <property type="match status" value="1"/>
</dbReference>
<dbReference type="PANTHER" id="PTHR43056">
    <property type="entry name" value="PEPTIDASE S9 PROLYL OLIGOPEPTIDASE"/>
    <property type="match status" value="1"/>
</dbReference>
<dbReference type="Pfam" id="PF08530">
    <property type="entry name" value="PepX_C"/>
    <property type="match status" value="1"/>
</dbReference>
<proteinExistence type="predicted"/>
<keyword evidence="1 3" id="KW-0378">Hydrolase</keyword>
<dbReference type="GO" id="GO:0016787">
    <property type="term" value="F:hydrolase activity"/>
    <property type="evidence" value="ECO:0007669"/>
    <property type="project" value="UniProtKB-KW"/>
</dbReference>
<feature type="domain" description="Xaa-Pro dipeptidyl-peptidase C-terminal" evidence="2">
    <location>
        <begin position="327"/>
        <end position="582"/>
    </location>
</feature>
<dbReference type="NCBIfam" id="TIGR00976">
    <property type="entry name" value="CocE_NonD"/>
    <property type="match status" value="1"/>
</dbReference>
<dbReference type="Gene3D" id="3.40.50.1820">
    <property type="entry name" value="alpha/beta hydrolase"/>
    <property type="match status" value="1"/>
</dbReference>
<evidence type="ECO:0000259" key="2">
    <source>
        <dbReference type="SMART" id="SM00939"/>
    </source>
</evidence>
<dbReference type="EMBL" id="BAAABW010000017">
    <property type="protein sequence ID" value="GAA0354530.1"/>
    <property type="molecule type" value="Genomic_DNA"/>
</dbReference>
<name>A0ABN0X3Y6_9ACTN</name>
<dbReference type="SUPFAM" id="SSF49785">
    <property type="entry name" value="Galactose-binding domain-like"/>
    <property type="match status" value="1"/>
</dbReference>
<dbReference type="InterPro" id="IPR013736">
    <property type="entry name" value="Xaa-Pro_dipept_C"/>
</dbReference>
<evidence type="ECO:0000256" key="1">
    <source>
        <dbReference type="ARBA" id="ARBA00022801"/>
    </source>
</evidence>
<dbReference type="InterPro" id="IPR005674">
    <property type="entry name" value="CocE/Ser_esterase"/>
</dbReference>
<reference evidence="3 4" key="1">
    <citation type="journal article" date="2019" name="Int. J. Syst. Evol. Microbiol.">
        <title>The Global Catalogue of Microorganisms (GCM) 10K type strain sequencing project: providing services to taxonomists for standard genome sequencing and annotation.</title>
        <authorList>
            <consortium name="The Broad Institute Genomics Platform"/>
            <consortium name="The Broad Institute Genome Sequencing Center for Infectious Disease"/>
            <person name="Wu L."/>
            <person name="Ma J."/>
        </authorList>
    </citation>
    <scope>NUCLEOTIDE SEQUENCE [LARGE SCALE GENOMIC DNA]</scope>
    <source>
        <strain evidence="3 4">JCM 4565</strain>
    </source>
</reference>
<dbReference type="Pfam" id="PF02129">
    <property type="entry name" value="Peptidase_S15"/>
    <property type="match status" value="1"/>
</dbReference>
<dbReference type="Proteomes" id="UP001500063">
    <property type="component" value="Unassembled WGS sequence"/>
</dbReference>